<comment type="caution">
    <text evidence="13">Lacks conserved residue(s) required for the propagation of feature annotation.</text>
</comment>
<dbReference type="GO" id="GO:1990529">
    <property type="term" value="C:glycosylphosphatidylinositol-mannosyltransferase I complex"/>
    <property type="evidence" value="ECO:0007669"/>
    <property type="project" value="TreeGrafter"/>
</dbReference>
<evidence type="ECO:0000256" key="12">
    <source>
        <dbReference type="ARBA" id="ARBA00093608"/>
    </source>
</evidence>
<evidence type="ECO:0000313" key="14">
    <source>
        <dbReference type="Proteomes" id="UP000515204"/>
    </source>
</evidence>
<comment type="function">
    <text evidence="11 13">Catalytic subunit of the glycosylphosphatidylinositol-mannosyltransferase I complex which catalyzes the transfer of the first mannose, via an alpha-1,4 bond from a dolichol-phosphate-mannose (Dol-P-Man) to the glucosaminyl acyl phosphatidylinositol (GlcN-(acyl)PI) intermediate to generate alpha-D-Man-(1-&gt;4)-alpha-D-GlcN-(1-&gt;6)-(1-radyl,2-acyl-sn-glycero-3-phospho)-2-acyl-inositol and participates in the sixth step of the glycosylphosphatidylinositol-anchor biosynthesis.</text>
</comment>
<dbReference type="GO" id="GO:0005789">
    <property type="term" value="C:endoplasmic reticulum membrane"/>
    <property type="evidence" value="ECO:0007669"/>
    <property type="project" value="UniProtKB-SubCell"/>
</dbReference>
<keyword evidence="6 13" id="KW-0808">Transferase</keyword>
<dbReference type="RefSeq" id="XP_014474873.1">
    <property type="nucleotide sequence ID" value="XM_014619387.1"/>
</dbReference>
<dbReference type="Pfam" id="PF05007">
    <property type="entry name" value="Mannosyl_trans"/>
    <property type="match status" value="1"/>
</dbReference>
<feature type="transmembrane region" description="Helical" evidence="13">
    <location>
        <begin position="379"/>
        <end position="400"/>
    </location>
</feature>
<dbReference type="OrthoDB" id="3821113at2759"/>
<accession>A0A6P3X974</accession>
<dbReference type="AlphaFoldDB" id="A0A6P3X974"/>
<evidence type="ECO:0000256" key="13">
    <source>
        <dbReference type="RuleBase" id="RU365064"/>
    </source>
</evidence>
<dbReference type="UniPathway" id="UPA00196"/>
<evidence type="ECO:0000256" key="3">
    <source>
        <dbReference type="ARBA" id="ARBA00011071"/>
    </source>
</evidence>
<comment type="subcellular location">
    <subcellularLocation>
        <location evidence="1 13">Endoplasmic reticulum membrane</location>
        <topology evidence="1 13">Multi-pass membrane protein</topology>
    </subcellularLocation>
</comment>
<keyword evidence="7 13" id="KW-0812">Transmembrane</keyword>
<reference evidence="15" key="1">
    <citation type="submission" date="2025-08" db="UniProtKB">
        <authorList>
            <consortium name="RefSeq"/>
        </authorList>
    </citation>
    <scope>IDENTIFICATION</scope>
</reference>
<dbReference type="GO" id="GO:0051751">
    <property type="term" value="F:alpha-1,4-mannosyltransferase activity"/>
    <property type="evidence" value="ECO:0007669"/>
    <property type="project" value="InterPro"/>
</dbReference>
<protein>
    <recommendedName>
        <fullName evidence="12 13">GPI alpha-1,4-mannosyltransferase I, catalytic subunit</fullName>
        <ecNumber evidence="13">2.4.1.-</ecNumber>
    </recommendedName>
    <alternativeName>
        <fullName evidence="13">GPI mannosyltransferase I</fullName>
    </alternativeName>
</protein>
<evidence type="ECO:0000256" key="1">
    <source>
        <dbReference type="ARBA" id="ARBA00004477"/>
    </source>
</evidence>
<evidence type="ECO:0000256" key="9">
    <source>
        <dbReference type="ARBA" id="ARBA00022989"/>
    </source>
</evidence>
<keyword evidence="8 13" id="KW-0256">Endoplasmic reticulum</keyword>
<evidence type="ECO:0000256" key="10">
    <source>
        <dbReference type="ARBA" id="ARBA00023136"/>
    </source>
</evidence>
<feature type="transmembrane region" description="Helical" evidence="13">
    <location>
        <begin position="180"/>
        <end position="202"/>
    </location>
</feature>
<dbReference type="EC" id="2.4.1.-" evidence="13"/>
<gene>
    <name evidence="15" type="primary">LOC106744528</name>
</gene>
<evidence type="ECO:0000256" key="11">
    <source>
        <dbReference type="ARBA" id="ARBA00093408"/>
    </source>
</evidence>
<organism evidence="14 15">
    <name type="scientific">Dinoponera quadriceps</name>
    <name type="common">South American ant</name>
    <dbReference type="NCBI Taxonomy" id="609295"/>
    <lineage>
        <taxon>Eukaryota</taxon>
        <taxon>Metazoa</taxon>
        <taxon>Ecdysozoa</taxon>
        <taxon>Arthropoda</taxon>
        <taxon>Hexapoda</taxon>
        <taxon>Insecta</taxon>
        <taxon>Pterygota</taxon>
        <taxon>Neoptera</taxon>
        <taxon>Endopterygota</taxon>
        <taxon>Hymenoptera</taxon>
        <taxon>Apocrita</taxon>
        <taxon>Aculeata</taxon>
        <taxon>Formicoidea</taxon>
        <taxon>Formicidae</taxon>
        <taxon>Ponerinae</taxon>
        <taxon>Ponerini</taxon>
        <taxon>Dinoponera</taxon>
    </lineage>
</organism>
<dbReference type="Proteomes" id="UP000515204">
    <property type="component" value="Unplaced"/>
</dbReference>
<dbReference type="GO" id="GO:0006506">
    <property type="term" value="P:GPI anchor biosynthetic process"/>
    <property type="evidence" value="ECO:0007669"/>
    <property type="project" value="UniProtKB-UniPathway"/>
</dbReference>
<keyword evidence="10 13" id="KW-0472">Membrane</keyword>
<evidence type="ECO:0000256" key="6">
    <source>
        <dbReference type="ARBA" id="ARBA00022679"/>
    </source>
</evidence>
<dbReference type="CTD" id="37470"/>
<evidence type="ECO:0000313" key="15">
    <source>
        <dbReference type="RefSeq" id="XP_014474873.1"/>
    </source>
</evidence>
<dbReference type="PANTHER" id="PTHR12886">
    <property type="entry name" value="PIG-M MANNOSYLTRANSFERASE"/>
    <property type="match status" value="1"/>
</dbReference>
<feature type="transmembrane region" description="Helical" evidence="13">
    <location>
        <begin position="223"/>
        <end position="242"/>
    </location>
</feature>
<comment type="similarity">
    <text evidence="3 13">Belongs to the PIGM family.</text>
</comment>
<keyword evidence="4 13" id="KW-0337">GPI-anchor biosynthesis</keyword>
<dbReference type="GO" id="GO:0004376">
    <property type="term" value="F:GPI mannosyltransferase activity"/>
    <property type="evidence" value="ECO:0007669"/>
    <property type="project" value="InterPro"/>
</dbReference>
<keyword evidence="14" id="KW-1185">Reference proteome</keyword>
<keyword evidence="9 13" id="KW-1133">Transmembrane helix</keyword>
<evidence type="ECO:0000256" key="8">
    <source>
        <dbReference type="ARBA" id="ARBA00022824"/>
    </source>
</evidence>
<proteinExistence type="inferred from homology"/>
<evidence type="ECO:0000256" key="2">
    <source>
        <dbReference type="ARBA" id="ARBA00004687"/>
    </source>
</evidence>
<name>A0A6P3X974_DINQU</name>
<evidence type="ECO:0000256" key="7">
    <source>
        <dbReference type="ARBA" id="ARBA00022692"/>
    </source>
</evidence>
<comment type="pathway">
    <text evidence="2 13">Glycolipid biosynthesis; glycosylphosphatidylinositol-anchor biosynthesis.</text>
</comment>
<sequence length="408" mass="46824">MFSIEHFRFKPLLDSNMRTMDTICRKISDSSFTSHCVSAFLVRLLLILYANVHDGLFSVPYTDVDYKVFTDAARYVTEGRSPFERHTYRYSPLLAWLLTPNVVLHKDFGKLLFSAADILIAISIRSVLARQRCNAATRELCALLWLCNPLTLVISTRGSADSLAVLLVTLTLDLLQRDKYVSAGLLHGVSVHFRLYPLMFSLPMYLSLRKGNRFLPNKDQWRFASSCVLSIIAFTATSYHLYGFSFLQESLLYHLTRKDARHNFSVYFYMLYLSADQPPDVVLKVLTFLPQLLLLLVTSYYYSEKSDLPFAMFVQAIIAVMYNPVLTSQYFFWFLSLLPLCLPSIGMSLRRCACLMCIWIASQAVWLLAAYLLEFQGFNLFGLLWLSGLLFFAVNVKVLVDIVSHYKM</sequence>
<evidence type="ECO:0000256" key="5">
    <source>
        <dbReference type="ARBA" id="ARBA00022676"/>
    </source>
</evidence>
<feature type="transmembrane region" description="Helical" evidence="13">
    <location>
        <begin position="308"/>
        <end position="325"/>
    </location>
</feature>
<keyword evidence="5 13" id="KW-0328">Glycosyltransferase</keyword>
<dbReference type="KEGG" id="dqu:106744528"/>
<dbReference type="GeneID" id="106744528"/>
<feature type="transmembrane region" description="Helical" evidence="13">
    <location>
        <begin position="281"/>
        <end position="301"/>
    </location>
</feature>
<feature type="transmembrane region" description="Helical" evidence="13">
    <location>
        <begin position="356"/>
        <end position="373"/>
    </location>
</feature>
<evidence type="ECO:0000256" key="4">
    <source>
        <dbReference type="ARBA" id="ARBA00022502"/>
    </source>
</evidence>
<dbReference type="PANTHER" id="PTHR12886:SF0">
    <property type="entry name" value="GPI MANNOSYLTRANSFERASE 1"/>
    <property type="match status" value="1"/>
</dbReference>
<dbReference type="InterPro" id="IPR007704">
    <property type="entry name" value="PIG-M"/>
</dbReference>